<feature type="compositionally biased region" description="Basic and acidic residues" evidence="16">
    <location>
        <begin position="88"/>
        <end position="97"/>
    </location>
</feature>
<sequence length="541" mass="55089">MTDNTTRSQSSRGSKASTSAQPISGTSSDNPLISVKHKYALELKSLKELFYPEWDEDSLIMALQEVEFDIDAAIERISQGHAGMWHEVKKEHTKEKSSSPAPTPHSAGQVTGTNGTIKANGETVAAPGRGGLAPRGGFRGARGGGVAGRGGRGGGRGGRGGFSGSSRGKPSPSPDVSLDGGPTDSNADGALSGAVWGDAPPQDEQPSEITGGWGDDTSPSAEKSAEAQSKVNGRGEPTEITSSAPSSSATQKPVEKRASPSKSRPANLPTAAPAHAPTSTPPVTSAAQQSKAKPTSWAAVVKPAPPPEPKVVPQNSANKVQEQVAPKPVSKVITPPPKPSDVVSSLPVQASAEFPAPARESTEAKRLPPGLKQPAPPTSVMLKPANPATAPSPQPAIVPQGATASQPRKALKQDVAVVMPVPDLAEKLASVGVGVKFGTVDSQEAPRKPAVQPQVVGPNVAVAPATSPQVAPSIPQKSAPTPPPSAPAQQSRTASPQRAPIQELAQSPGLPLAITEQLAIVDSSESEPVEVPSLEGGAPLE</sequence>
<dbReference type="GO" id="GO:0005634">
    <property type="term" value="C:nucleus"/>
    <property type="evidence" value="ECO:0007669"/>
    <property type="project" value="UniProtKB-SubCell"/>
</dbReference>
<evidence type="ECO:0000256" key="12">
    <source>
        <dbReference type="ARBA" id="ARBA00022895"/>
    </source>
</evidence>
<dbReference type="InterPro" id="IPR051833">
    <property type="entry name" value="TC-DDR_regulator"/>
</dbReference>
<feature type="compositionally biased region" description="Low complexity" evidence="16">
    <location>
        <begin position="487"/>
        <end position="497"/>
    </location>
</feature>
<proteinExistence type="inferred from homology"/>
<accession>A0A139AYS7</accession>
<evidence type="ECO:0000256" key="1">
    <source>
        <dbReference type="ARBA" id="ARBA00004123"/>
    </source>
</evidence>
<dbReference type="GO" id="GO:0003677">
    <property type="term" value="F:DNA binding"/>
    <property type="evidence" value="ECO:0007669"/>
    <property type="project" value="UniProtKB-KW"/>
</dbReference>
<keyword evidence="9" id="KW-0227">DNA damage</keyword>
<evidence type="ECO:0000256" key="3">
    <source>
        <dbReference type="ARBA" id="ARBA00004574"/>
    </source>
</evidence>
<evidence type="ECO:0000256" key="8">
    <source>
        <dbReference type="ARBA" id="ARBA00022553"/>
    </source>
</evidence>
<feature type="region of interest" description="Disordered" evidence="16">
    <location>
        <begin position="1"/>
        <end position="31"/>
    </location>
</feature>
<evidence type="ECO:0000256" key="5">
    <source>
        <dbReference type="ARBA" id="ARBA00020536"/>
    </source>
</evidence>
<evidence type="ECO:0000256" key="4">
    <source>
        <dbReference type="ARBA" id="ARBA00005491"/>
    </source>
</evidence>
<evidence type="ECO:0000256" key="15">
    <source>
        <dbReference type="ARBA" id="ARBA00023242"/>
    </source>
</evidence>
<feature type="compositionally biased region" description="Low complexity" evidence="16">
    <location>
        <begin position="265"/>
        <end position="287"/>
    </location>
</feature>
<organism evidence="18 19">
    <name type="scientific">Gonapodya prolifera (strain JEL478)</name>
    <name type="common">Monoblepharis prolifera</name>
    <dbReference type="NCBI Taxonomy" id="1344416"/>
    <lineage>
        <taxon>Eukaryota</taxon>
        <taxon>Fungi</taxon>
        <taxon>Fungi incertae sedis</taxon>
        <taxon>Chytridiomycota</taxon>
        <taxon>Chytridiomycota incertae sedis</taxon>
        <taxon>Monoblepharidomycetes</taxon>
        <taxon>Monoblepharidales</taxon>
        <taxon>Gonapodyaceae</taxon>
        <taxon>Gonapodya</taxon>
    </lineage>
</organism>
<keyword evidence="7" id="KW-0963">Cytoplasm</keyword>
<dbReference type="GO" id="GO:0043130">
    <property type="term" value="F:ubiquitin binding"/>
    <property type="evidence" value="ECO:0007669"/>
    <property type="project" value="InterPro"/>
</dbReference>
<evidence type="ECO:0000256" key="11">
    <source>
        <dbReference type="ARBA" id="ARBA00022843"/>
    </source>
</evidence>
<evidence type="ECO:0000256" key="13">
    <source>
        <dbReference type="ARBA" id="ARBA00023125"/>
    </source>
</evidence>
<evidence type="ECO:0000256" key="6">
    <source>
        <dbReference type="ARBA" id="ARBA00022454"/>
    </source>
</evidence>
<feature type="compositionally biased region" description="Polar residues" evidence="16">
    <location>
        <begin position="217"/>
        <end position="231"/>
    </location>
</feature>
<keyword evidence="13" id="KW-0238">DNA-binding</keyword>
<dbReference type="Pfam" id="PF02845">
    <property type="entry name" value="CUE"/>
    <property type="match status" value="1"/>
</dbReference>
<dbReference type="OMA" id="KENTHPP"/>
<keyword evidence="10" id="KW-0833">Ubl conjugation pathway</keyword>
<dbReference type="AlphaFoldDB" id="A0A139AYS7"/>
<evidence type="ECO:0000313" key="19">
    <source>
        <dbReference type="Proteomes" id="UP000070544"/>
    </source>
</evidence>
<keyword evidence="6" id="KW-0158">Chromosome</keyword>
<dbReference type="OrthoDB" id="5396806at2759"/>
<keyword evidence="8" id="KW-0597">Phosphoprotein</keyword>
<keyword evidence="14" id="KW-0234">DNA repair</keyword>
<feature type="compositionally biased region" description="Gly residues" evidence="16">
    <location>
        <begin position="128"/>
        <end position="163"/>
    </location>
</feature>
<evidence type="ECO:0000256" key="14">
    <source>
        <dbReference type="ARBA" id="ARBA00023204"/>
    </source>
</evidence>
<name>A0A139AYS7_GONPJ</name>
<evidence type="ECO:0000259" key="17">
    <source>
        <dbReference type="Pfam" id="PF02845"/>
    </source>
</evidence>
<dbReference type="GO" id="GO:0006281">
    <property type="term" value="P:DNA repair"/>
    <property type="evidence" value="ECO:0007669"/>
    <property type="project" value="UniProtKB-KW"/>
</dbReference>
<comment type="similarity">
    <text evidence="4">Belongs to the DEF1 family.</text>
</comment>
<feature type="domain" description="CUE" evidence="17">
    <location>
        <begin position="43"/>
        <end position="80"/>
    </location>
</feature>
<keyword evidence="12" id="KW-0779">Telomere</keyword>
<comment type="subcellular location">
    <subcellularLocation>
        <location evidence="3">Chromosome</location>
        <location evidence="3">Telomere</location>
    </subcellularLocation>
    <subcellularLocation>
        <location evidence="2">Cytoplasm</location>
    </subcellularLocation>
    <subcellularLocation>
        <location evidence="1">Nucleus</location>
    </subcellularLocation>
</comment>
<keyword evidence="15" id="KW-0539">Nucleus</keyword>
<feature type="compositionally biased region" description="Polar residues" evidence="16">
    <location>
        <begin position="239"/>
        <end position="251"/>
    </location>
</feature>
<reference evidence="18 19" key="1">
    <citation type="journal article" date="2015" name="Genome Biol. Evol.">
        <title>Phylogenomic analyses indicate that early fungi evolved digesting cell walls of algal ancestors of land plants.</title>
        <authorList>
            <person name="Chang Y."/>
            <person name="Wang S."/>
            <person name="Sekimoto S."/>
            <person name="Aerts A.L."/>
            <person name="Choi C."/>
            <person name="Clum A."/>
            <person name="LaButti K.M."/>
            <person name="Lindquist E.A."/>
            <person name="Yee Ngan C."/>
            <person name="Ohm R.A."/>
            <person name="Salamov A.A."/>
            <person name="Grigoriev I.V."/>
            <person name="Spatafora J.W."/>
            <person name="Berbee M.L."/>
        </authorList>
    </citation>
    <scope>NUCLEOTIDE SEQUENCE [LARGE SCALE GENOMIC DNA]</scope>
    <source>
        <strain evidence="18 19">JEL478</strain>
    </source>
</reference>
<evidence type="ECO:0000256" key="2">
    <source>
        <dbReference type="ARBA" id="ARBA00004496"/>
    </source>
</evidence>
<dbReference type="EMBL" id="KQ965732">
    <property type="protein sequence ID" value="KXS21891.1"/>
    <property type="molecule type" value="Genomic_DNA"/>
</dbReference>
<evidence type="ECO:0000313" key="18">
    <source>
        <dbReference type="EMBL" id="KXS21891.1"/>
    </source>
</evidence>
<dbReference type="STRING" id="1344416.A0A139AYS7"/>
<dbReference type="InterPro" id="IPR003892">
    <property type="entry name" value="CUE"/>
</dbReference>
<evidence type="ECO:0000256" key="9">
    <source>
        <dbReference type="ARBA" id="ARBA00022763"/>
    </source>
</evidence>
<dbReference type="GO" id="GO:0005737">
    <property type="term" value="C:cytoplasm"/>
    <property type="evidence" value="ECO:0007669"/>
    <property type="project" value="UniProtKB-SubCell"/>
</dbReference>
<keyword evidence="11" id="KW-0832">Ubl conjugation</keyword>
<dbReference type="PANTHER" id="PTHR16308">
    <property type="entry name" value="UBIQUITIN ASSOCIATED PROTEIN 2-LIKE/LINGERER"/>
    <property type="match status" value="1"/>
</dbReference>
<evidence type="ECO:0000256" key="16">
    <source>
        <dbReference type="SAM" id="MobiDB-lite"/>
    </source>
</evidence>
<protein>
    <recommendedName>
        <fullName evidence="5">RNA polymerase II degradation factor 1</fullName>
    </recommendedName>
</protein>
<evidence type="ECO:0000256" key="7">
    <source>
        <dbReference type="ARBA" id="ARBA00022490"/>
    </source>
</evidence>
<dbReference type="PANTHER" id="PTHR16308:SF13">
    <property type="entry name" value="PROTEIN LINGERER"/>
    <property type="match status" value="1"/>
</dbReference>
<dbReference type="CDD" id="cd14368">
    <property type="entry name" value="CUE_DEF1_like"/>
    <property type="match status" value="1"/>
</dbReference>
<dbReference type="GO" id="GO:0000781">
    <property type="term" value="C:chromosome, telomeric region"/>
    <property type="evidence" value="ECO:0007669"/>
    <property type="project" value="UniProtKB-SubCell"/>
</dbReference>
<feature type="region of interest" description="Disordered" evidence="16">
    <location>
        <begin position="88"/>
        <end position="411"/>
    </location>
</feature>
<gene>
    <name evidence="18" type="ORF">M427DRAFT_281237</name>
</gene>
<feature type="region of interest" description="Disordered" evidence="16">
    <location>
        <begin position="439"/>
        <end position="541"/>
    </location>
</feature>
<dbReference type="Proteomes" id="UP000070544">
    <property type="component" value="Unassembled WGS sequence"/>
</dbReference>
<evidence type="ECO:0000256" key="10">
    <source>
        <dbReference type="ARBA" id="ARBA00022786"/>
    </source>
</evidence>
<keyword evidence="19" id="KW-1185">Reference proteome</keyword>
<feature type="compositionally biased region" description="Polar residues" evidence="16">
    <location>
        <begin position="106"/>
        <end position="117"/>
    </location>
</feature>
<dbReference type="InterPro" id="IPR041803">
    <property type="entry name" value="DEF1_CUE"/>
</dbReference>